<feature type="compositionally biased region" description="Polar residues" evidence="1">
    <location>
        <begin position="538"/>
        <end position="548"/>
    </location>
</feature>
<accession>A0A0N4ULF1</accession>
<feature type="region of interest" description="Disordered" evidence="1">
    <location>
        <begin position="518"/>
        <end position="551"/>
    </location>
</feature>
<reference evidence="5" key="1">
    <citation type="submission" date="2017-02" db="UniProtKB">
        <authorList>
            <consortium name="WormBaseParasite"/>
        </authorList>
    </citation>
    <scope>IDENTIFICATION</scope>
</reference>
<dbReference type="AlphaFoldDB" id="A0A0N4ULF1"/>
<sequence length="744" mass="86153">MAQYREEQQQHHVTRNFYHQQRLRTATATMNGNYSALFFKSKSNQHTLNYINLNYWRQYCNYLPLIFRELLFNNYLLSRNNQRATTITTTVGEFSSSEQPWINFNFFLSPVATMQARQHRRNGLEILPLLDIYGTKPQQQHDLSPSTLSTSSSGVLSVDDHNNKSSTNKVPLSSFAIKHGNSGNNLDNIKNDGNNDKNNDNNSNSRSEFERRLSTTALTKAYFNTNLKRQKLEQKENIEKLVAEKLLVKDSAEQHQYFILNNKFSWIVKNHRKSFELPNKVCIKFLVFVSQPDGILLRAFQPSAYDSAYTACLIGPHFSVPKLIDNECLSEVCLLPNDGKTAQQHYDLNANPLSRTDNKLSEKPFFSGTSCEVPHATKVSDQREFLSENYNAQNFPKLPRHLLTDYYRRDNQRKISSNENLKKDYISGSNYYNNTQQQRSSRKPLSSRQTQRDVYIPQYINDRQQSYSRSASQSVTVDFERGFSLKSSGNRYQRNHPARFLGIRSGSYRNYRDRNAYYGRRSSSSISQNEQEDHGRTQKNSGSRNQDVLSKYPMKPFCNGANLYPPTVMHVTSSTSRIQNQTQIDKDSEENIFDEVMSNLANEIQHTLSSEHRPNLRDELSNCSLEINKGTDNRLLFCNVLLDSQKENLRSFDGVHLLPSEISMISRENYIRRCEKLNDYQIQRLMTIANVSCSDRSNQLFAEILFCSSPYKHSLFLAWLAELIARELFEDSEKEEHLGSDYDS</sequence>
<feature type="region of interest" description="Disordered" evidence="1">
    <location>
        <begin position="137"/>
        <end position="211"/>
    </location>
</feature>
<reference evidence="2 4" key="2">
    <citation type="submission" date="2018-11" db="EMBL/GenBank/DDBJ databases">
        <authorList>
            <consortium name="Pathogen Informatics"/>
        </authorList>
    </citation>
    <scope>NUCLEOTIDE SEQUENCE [LARGE SCALE GENOMIC DNA]</scope>
</reference>
<evidence type="ECO:0000313" key="2">
    <source>
        <dbReference type="EMBL" id="VDN52567.1"/>
    </source>
</evidence>
<keyword evidence="4" id="KW-1185">Reference proteome</keyword>
<gene>
    <name evidence="2" type="ORF">DME_LOCUS2540</name>
</gene>
<protein>
    <submittedName>
        <fullName evidence="5">CABIT domain-containing protein</fullName>
    </submittedName>
</protein>
<name>A0A0N4ULF1_DRAME</name>
<organism evidence="3 5">
    <name type="scientific">Dracunculus medinensis</name>
    <name type="common">Guinea worm</name>
    <dbReference type="NCBI Taxonomy" id="318479"/>
    <lineage>
        <taxon>Eukaryota</taxon>
        <taxon>Metazoa</taxon>
        <taxon>Ecdysozoa</taxon>
        <taxon>Nematoda</taxon>
        <taxon>Chromadorea</taxon>
        <taxon>Rhabditida</taxon>
        <taxon>Spirurina</taxon>
        <taxon>Dracunculoidea</taxon>
        <taxon>Dracunculidae</taxon>
        <taxon>Dracunculus</taxon>
    </lineage>
</organism>
<dbReference type="Proteomes" id="UP000038040">
    <property type="component" value="Unplaced"/>
</dbReference>
<feature type="compositionally biased region" description="Polar residues" evidence="1">
    <location>
        <begin position="427"/>
        <end position="449"/>
    </location>
</feature>
<dbReference type="WBParaSite" id="DME_0000862501-mRNA-1">
    <property type="protein sequence ID" value="DME_0000862501-mRNA-1"/>
    <property type="gene ID" value="DME_0000862501"/>
</dbReference>
<evidence type="ECO:0000313" key="4">
    <source>
        <dbReference type="Proteomes" id="UP000274756"/>
    </source>
</evidence>
<feature type="compositionally biased region" description="Basic and acidic residues" evidence="1">
    <location>
        <begin position="189"/>
        <end position="199"/>
    </location>
</feature>
<feature type="region of interest" description="Disordered" evidence="1">
    <location>
        <begin position="414"/>
        <end position="452"/>
    </location>
</feature>
<proteinExistence type="predicted"/>
<evidence type="ECO:0000313" key="3">
    <source>
        <dbReference type="Proteomes" id="UP000038040"/>
    </source>
</evidence>
<evidence type="ECO:0000256" key="1">
    <source>
        <dbReference type="SAM" id="MobiDB-lite"/>
    </source>
</evidence>
<evidence type="ECO:0000313" key="5">
    <source>
        <dbReference type="WBParaSite" id="DME_0000862501-mRNA-1"/>
    </source>
</evidence>
<dbReference type="Proteomes" id="UP000274756">
    <property type="component" value="Unassembled WGS sequence"/>
</dbReference>
<dbReference type="EMBL" id="UYYG01000066">
    <property type="protein sequence ID" value="VDN52567.1"/>
    <property type="molecule type" value="Genomic_DNA"/>
</dbReference>
<feature type="compositionally biased region" description="Low complexity" evidence="1">
    <location>
        <begin position="142"/>
        <end position="157"/>
    </location>
</feature>